<comment type="caution">
    <text evidence="2">The sequence shown here is derived from an EMBL/GenBank/DDBJ whole genome shotgun (WGS) entry which is preliminary data.</text>
</comment>
<dbReference type="AlphaFoldDB" id="A0AAD7AZ71"/>
<evidence type="ECO:0000313" key="3">
    <source>
        <dbReference type="Proteomes" id="UP001221142"/>
    </source>
</evidence>
<evidence type="ECO:0008006" key="4">
    <source>
        <dbReference type="Google" id="ProtNLM"/>
    </source>
</evidence>
<gene>
    <name evidence="2" type="ORF">FB45DRAFT_1069414</name>
</gene>
<evidence type="ECO:0000313" key="2">
    <source>
        <dbReference type="EMBL" id="KAJ7605294.1"/>
    </source>
</evidence>
<keyword evidence="3" id="KW-1185">Reference proteome</keyword>
<dbReference type="Proteomes" id="UP001221142">
    <property type="component" value="Unassembled WGS sequence"/>
</dbReference>
<sequence>MSRCSQCGELTIPKIEDSTAPDPVADISSTAHHSRLLSTNEPPPEGPVLAYIHDVVSKTSLRLATVDKNITDLRAHLKQLEDERSLLSDSLQKNISITSPLRRMPPEVLAEVFFWTLPEEYKEPAKIDQSPWVLGHICSRWRTIALSIPFLWSKFYIARATDEPNLYPPLPMIETQIQRTRTLNIHFFGSETGCSASQVEIFELLSKHSGRWEELSIQLTSALVPRLSALQGRLHSLRKLWVQWDVEDSAEGVDSLECFQSAPSLVDAGFVGEARFIPVLLPLHQLTVYRVDGPWKDHQEALRAATNLIEARIGLMYQREPWPPSNDAVIDMLHLRRLSVSHFNILRALRAPALVGICINHVTSPTDGMTRELDAFFIRSPCTPQQLCFTGSIEASIAAEVLNKYPCISTCVFVFDEATQFASTAFAAVTSMFARADTTPRLNQICIGSYEPFMIDYSGLLEMFEARRNADQPLRKATVLMSGWAPDPAIIARLHALKRAGLDLSFGAEGPNHLNSWIYAAPNFGVL</sequence>
<protein>
    <recommendedName>
        <fullName evidence="4">F-box domain-containing protein</fullName>
    </recommendedName>
</protein>
<name>A0AAD7AZ71_9AGAR</name>
<organism evidence="2 3">
    <name type="scientific">Roridomyces roridus</name>
    <dbReference type="NCBI Taxonomy" id="1738132"/>
    <lineage>
        <taxon>Eukaryota</taxon>
        <taxon>Fungi</taxon>
        <taxon>Dikarya</taxon>
        <taxon>Basidiomycota</taxon>
        <taxon>Agaricomycotina</taxon>
        <taxon>Agaricomycetes</taxon>
        <taxon>Agaricomycetidae</taxon>
        <taxon>Agaricales</taxon>
        <taxon>Marasmiineae</taxon>
        <taxon>Mycenaceae</taxon>
        <taxon>Roridomyces</taxon>
    </lineage>
</organism>
<feature type="coiled-coil region" evidence="1">
    <location>
        <begin position="63"/>
        <end position="90"/>
    </location>
</feature>
<proteinExistence type="predicted"/>
<reference evidence="2" key="1">
    <citation type="submission" date="2023-03" db="EMBL/GenBank/DDBJ databases">
        <title>Massive genome expansion in bonnet fungi (Mycena s.s.) driven by repeated elements and novel gene families across ecological guilds.</title>
        <authorList>
            <consortium name="Lawrence Berkeley National Laboratory"/>
            <person name="Harder C.B."/>
            <person name="Miyauchi S."/>
            <person name="Viragh M."/>
            <person name="Kuo A."/>
            <person name="Thoen E."/>
            <person name="Andreopoulos B."/>
            <person name="Lu D."/>
            <person name="Skrede I."/>
            <person name="Drula E."/>
            <person name="Henrissat B."/>
            <person name="Morin E."/>
            <person name="Kohler A."/>
            <person name="Barry K."/>
            <person name="LaButti K."/>
            <person name="Morin E."/>
            <person name="Salamov A."/>
            <person name="Lipzen A."/>
            <person name="Mereny Z."/>
            <person name="Hegedus B."/>
            <person name="Baldrian P."/>
            <person name="Stursova M."/>
            <person name="Weitz H."/>
            <person name="Taylor A."/>
            <person name="Grigoriev I.V."/>
            <person name="Nagy L.G."/>
            <person name="Martin F."/>
            <person name="Kauserud H."/>
        </authorList>
    </citation>
    <scope>NUCLEOTIDE SEQUENCE</scope>
    <source>
        <strain evidence="2">9284</strain>
    </source>
</reference>
<accession>A0AAD7AZ71</accession>
<evidence type="ECO:0000256" key="1">
    <source>
        <dbReference type="SAM" id="Coils"/>
    </source>
</evidence>
<dbReference type="EMBL" id="JARKIF010000077">
    <property type="protein sequence ID" value="KAJ7605294.1"/>
    <property type="molecule type" value="Genomic_DNA"/>
</dbReference>
<keyword evidence="1" id="KW-0175">Coiled coil</keyword>